<evidence type="ECO:0000313" key="1">
    <source>
        <dbReference type="EMBL" id="HIH69339.1"/>
    </source>
</evidence>
<accession>A0A832RVP6</accession>
<protein>
    <submittedName>
        <fullName evidence="1">ArsR family transcriptional regulator</fullName>
    </submittedName>
</protein>
<organism evidence="1 2">
    <name type="scientific">Methermicoccus shengliensis</name>
    <dbReference type="NCBI Taxonomy" id="660064"/>
    <lineage>
        <taxon>Archaea</taxon>
        <taxon>Methanobacteriati</taxon>
        <taxon>Methanobacteriota</taxon>
        <taxon>Stenosarchaea group</taxon>
        <taxon>Methanomicrobia</taxon>
        <taxon>Methanosarcinales</taxon>
        <taxon>Methermicoccaceae</taxon>
        <taxon>Methermicoccus</taxon>
    </lineage>
</organism>
<comment type="caution">
    <text evidence="1">The sequence shown here is derived from an EMBL/GenBank/DDBJ whole genome shotgun (WGS) entry which is preliminary data.</text>
</comment>
<dbReference type="Gene3D" id="1.10.10.10">
    <property type="entry name" value="Winged helix-like DNA-binding domain superfamily/Winged helix DNA-binding domain"/>
    <property type="match status" value="1"/>
</dbReference>
<sequence>MRNNELLTRKQMWLERLKKERKLRNPTEDHKIGLTALQNRSRRGIIKFIGIEGKKSLDLLEQALFLESFEEDGKRFYRFTPRGEA</sequence>
<dbReference type="InterPro" id="IPR036388">
    <property type="entry name" value="WH-like_DNA-bd_sf"/>
</dbReference>
<reference evidence="1" key="1">
    <citation type="journal article" date="2020" name="bioRxiv">
        <title>A rank-normalized archaeal taxonomy based on genome phylogeny resolves widespread incomplete and uneven classifications.</title>
        <authorList>
            <person name="Rinke C."/>
            <person name="Chuvochina M."/>
            <person name="Mussig A.J."/>
            <person name="Chaumeil P.-A."/>
            <person name="Waite D.W."/>
            <person name="Whitman W.B."/>
            <person name="Parks D.H."/>
            <person name="Hugenholtz P."/>
        </authorList>
    </citation>
    <scope>NUCLEOTIDE SEQUENCE</scope>
    <source>
        <strain evidence="1">UBA12518</strain>
    </source>
</reference>
<dbReference type="EMBL" id="DUIH01000009">
    <property type="protein sequence ID" value="HIH69339.1"/>
    <property type="molecule type" value="Genomic_DNA"/>
</dbReference>
<name>A0A832RVP6_9EURY</name>
<gene>
    <name evidence="1" type="ORF">HA299_01770</name>
</gene>
<dbReference type="AlphaFoldDB" id="A0A832RVP6"/>
<dbReference type="RefSeq" id="WP_042685502.1">
    <property type="nucleotide sequence ID" value="NZ_DUIH01000009.1"/>
</dbReference>
<evidence type="ECO:0000313" key="2">
    <source>
        <dbReference type="Proteomes" id="UP000600363"/>
    </source>
</evidence>
<proteinExistence type="predicted"/>
<dbReference type="Proteomes" id="UP000600363">
    <property type="component" value="Unassembled WGS sequence"/>
</dbReference>